<dbReference type="InterPro" id="IPR012296">
    <property type="entry name" value="Nuclease_put_TT1808"/>
</dbReference>
<dbReference type="SUPFAM" id="SSF52980">
    <property type="entry name" value="Restriction endonuclease-like"/>
    <property type="match status" value="1"/>
</dbReference>
<evidence type="ECO:0000313" key="3">
    <source>
        <dbReference type="Proteomes" id="UP000075420"/>
    </source>
</evidence>
<dbReference type="InterPro" id="IPR008538">
    <property type="entry name" value="Uma2"/>
</dbReference>
<sequence length="198" mass="22196">MAEPARKRTFTFAEYLAHEQASEVKHEHVNGEIFAMARGTPEHGLMAVNVASVLRGQLVDRRCRVYNSDVRVRVRATGLATYPDVSVVCGRLERDPEDENSILNPVVLVEVLSPNTEAYDRGEKFAHYQTIQSLREYVLVSYQRRRVEILRRNDDGTWTLHDVREGGVAALASIGSSLPLDEVYRGVFEGPEPGEEAG</sequence>
<feature type="domain" description="Putative restriction endonuclease" evidence="1">
    <location>
        <begin position="13"/>
        <end position="168"/>
    </location>
</feature>
<proteinExistence type="predicted"/>
<dbReference type="PANTHER" id="PTHR36558">
    <property type="entry name" value="GLR1098 PROTEIN"/>
    <property type="match status" value="1"/>
</dbReference>
<comment type="caution">
    <text evidence="2">The sequence shown here is derived from an EMBL/GenBank/DDBJ whole genome shotgun (WGS) entry which is preliminary data.</text>
</comment>
<dbReference type="Pfam" id="PF05685">
    <property type="entry name" value="Uma2"/>
    <property type="match status" value="1"/>
</dbReference>
<gene>
    <name evidence="2" type="ORF">BE08_38655</name>
</gene>
<dbReference type="Gene3D" id="3.90.1570.10">
    <property type="entry name" value="tt1808, chain A"/>
    <property type="match status" value="1"/>
</dbReference>
<dbReference type="CDD" id="cd06260">
    <property type="entry name" value="DUF820-like"/>
    <property type="match status" value="1"/>
</dbReference>
<dbReference type="EMBL" id="JELY01000785">
    <property type="protein sequence ID" value="KYF58132.1"/>
    <property type="molecule type" value="Genomic_DNA"/>
</dbReference>
<accession>A0A150PR43</accession>
<evidence type="ECO:0000313" key="2">
    <source>
        <dbReference type="EMBL" id="KYF58132.1"/>
    </source>
</evidence>
<name>A0A150PR43_SORCE</name>
<organism evidence="2 3">
    <name type="scientific">Sorangium cellulosum</name>
    <name type="common">Polyangium cellulosum</name>
    <dbReference type="NCBI Taxonomy" id="56"/>
    <lineage>
        <taxon>Bacteria</taxon>
        <taxon>Pseudomonadati</taxon>
        <taxon>Myxococcota</taxon>
        <taxon>Polyangia</taxon>
        <taxon>Polyangiales</taxon>
        <taxon>Polyangiaceae</taxon>
        <taxon>Sorangium</taxon>
    </lineage>
</organism>
<dbReference type="Proteomes" id="UP000075420">
    <property type="component" value="Unassembled WGS sequence"/>
</dbReference>
<evidence type="ECO:0000259" key="1">
    <source>
        <dbReference type="Pfam" id="PF05685"/>
    </source>
</evidence>
<reference evidence="2 3" key="1">
    <citation type="submission" date="2014-02" db="EMBL/GenBank/DDBJ databases">
        <title>The small core and large imbalanced accessory genome model reveals a collaborative survival strategy of Sorangium cellulosum strains in nature.</title>
        <authorList>
            <person name="Han K."/>
            <person name="Peng R."/>
            <person name="Blom J."/>
            <person name="Li Y.-Z."/>
        </authorList>
    </citation>
    <scope>NUCLEOTIDE SEQUENCE [LARGE SCALE GENOMIC DNA]</scope>
    <source>
        <strain evidence="2 3">So0157-25</strain>
    </source>
</reference>
<dbReference type="PANTHER" id="PTHR36558:SF1">
    <property type="entry name" value="RESTRICTION ENDONUCLEASE DOMAIN-CONTAINING PROTEIN-RELATED"/>
    <property type="match status" value="1"/>
</dbReference>
<protein>
    <recommendedName>
        <fullName evidence="1">Putative restriction endonuclease domain-containing protein</fullName>
    </recommendedName>
</protein>
<dbReference type="AlphaFoldDB" id="A0A150PR43"/>
<dbReference type="InterPro" id="IPR011335">
    <property type="entry name" value="Restrct_endonuc-II-like"/>
</dbReference>